<keyword evidence="3" id="KW-1185">Reference proteome</keyword>
<dbReference type="SUPFAM" id="SSF46938">
    <property type="entry name" value="CRAL/TRIO N-terminal domain"/>
    <property type="match status" value="1"/>
</dbReference>
<name>A0AAV2R519_MEGNR</name>
<dbReference type="InterPro" id="IPR001251">
    <property type="entry name" value="CRAL-TRIO_dom"/>
</dbReference>
<dbReference type="Gene3D" id="3.40.525.10">
    <property type="entry name" value="CRAL-TRIO lipid binding domain"/>
    <property type="match status" value="1"/>
</dbReference>
<dbReference type="InterPro" id="IPR036865">
    <property type="entry name" value="CRAL-TRIO_dom_sf"/>
</dbReference>
<accession>A0AAV2R519</accession>
<reference evidence="2 3" key="1">
    <citation type="submission" date="2024-05" db="EMBL/GenBank/DDBJ databases">
        <authorList>
            <person name="Wallberg A."/>
        </authorList>
    </citation>
    <scope>NUCLEOTIDE SEQUENCE [LARGE SCALE GENOMIC DNA]</scope>
</reference>
<dbReference type="Pfam" id="PF00650">
    <property type="entry name" value="CRAL_TRIO"/>
    <property type="match status" value="1"/>
</dbReference>
<dbReference type="SMART" id="SM00516">
    <property type="entry name" value="SEC14"/>
    <property type="match status" value="1"/>
</dbReference>
<dbReference type="PANTHER" id="PTHR10174">
    <property type="entry name" value="ALPHA-TOCOPHEROL TRANSFER PROTEIN-RELATED"/>
    <property type="match status" value="1"/>
</dbReference>
<dbReference type="PROSITE" id="PS50191">
    <property type="entry name" value="CRAL_TRIO"/>
    <property type="match status" value="1"/>
</dbReference>
<dbReference type="CDD" id="cd00170">
    <property type="entry name" value="SEC14"/>
    <property type="match status" value="1"/>
</dbReference>
<gene>
    <name evidence="2" type="ORF">MNOR_LOCUS19796</name>
</gene>
<proteinExistence type="predicted"/>
<dbReference type="InterPro" id="IPR036273">
    <property type="entry name" value="CRAL/TRIO_N_dom_sf"/>
</dbReference>
<evidence type="ECO:0000313" key="3">
    <source>
        <dbReference type="Proteomes" id="UP001497623"/>
    </source>
</evidence>
<dbReference type="EMBL" id="CAXKWB010014915">
    <property type="protein sequence ID" value="CAL4112114.1"/>
    <property type="molecule type" value="Genomic_DNA"/>
</dbReference>
<dbReference type="PANTHER" id="PTHR10174:SF208">
    <property type="entry name" value="CRAL-TRIO DOMAIN-CONTAINING PROTEIN DDB_G0278031"/>
    <property type="match status" value="1"/>
</dbReference>
<protein>
    <recommendedName>
        <fullName evidence="1">CRAL-TRIO domain-containing protein</fullName>
    </recommendedName>
</protein>
<dbReference type="Gene3D" id="1.20.5.1200">
    <property type="entry name" value="Alpha-tocopherol transfer"/>
    <property type="match status" value="1"/>
</dbReference>
<dbReference type="SMART" id="SM01100">
    <property type="entry name" value="CRAL_TRIO_N"/>
    <property type="match status" value="1"/>
</dbReference>
<dbReference type="GO" id="GO:1902936">
    <property type="term" value="F:phosphatidylinositol bisphosphate binding"/>
    <property type="evidence" value="ECO:0007669"/>
    <property type="project" value="TreeGrafter"/>
</dbReference>
<comment type="caution">
    <text evidence="2">The sequence shown here is derived from an EMBL/GenBank/DDBJ whole genome shotgun (WGS) entry which is preliminary data.</text>
</comment>
<feature type="domain" description="CRAL-TRIO" evidence="1">
    <location>
        <begin position="131"/>
        <end position="294"/>
    </location>
</feature>
<dbReference type="AlphaFoldDB" id="A0AAV2R519"/>
<evidence type="ECO:0000259" key="1">
    <source>
        <dbReference type="PROSITE" id="PS50191"/>
    </source>
</evidence>
<dbReference type="InterPro" id="IPR011074">
    <property type="entry name" value="CRAL/TRIO_N_dom"/>
</dbReference>
<dbReference type="SUPFAM" id="SSF52087">
    <property type="entry name" value="CRAL/TRIO domain"/>
    <property type="match status" value="1"/>
</dbReference>
<dbReference type="PRINTS" id="PR00180">
    <property type="entry name" value="CRETINALDHBP"/>
</dbReference>
<sequence>MASSSQSKELLQNETNKDDISKIVLGTNNNIEEEFTINKNEVYTCSLSSEGKKIAHKELNESDRVREQGVQRLQQWVKNNPNIKCRHDGNFLVRFLRMKKYKLEESEALLEKYLRIRQENSAWFRNLDALDPQLNDMINRGYFFALPERDDYGRRIFFSVAGSIDPTKDTAADMMRIMQLGFESLLEDEENQVRGFTYIFDERNVGFDIISLWTPQEVAKAFQCCEKTIPLRHKEIHFINLPSALSALFEFAKALLSHKIRNRFQVHNNELKLHEKIPTRLLPSEYGGKTPMSEMIEMYKRELLLVRNNVMLLEQMKINNTSKTNKFEKTINSINRNFRKLEID</sequence>
<evidence type="ECO:0000313" key="2">
    <source>
        <dbReference type="EMBL" id="CAL4112114.1"/>
    </source>
</evidence>
<organism evidence="2 3">
    <name type="scientific">Meganyctiphanes norvegica</name>
    <name type="common">Northern krill</name>
    <name type="synonym">Thysanopoda norvegica</name>
    <dbReference type="NCBI Taxonomy" id="48144"/>
    <lineage>
        <taxon>Eukaryota</taxon>
        <taxon>Metazoa</taxon>
        <taxon>Ecdysozoa</taxon>
        <taxon>Arthropoda</taxon>
        <taxon>Crustacea</taxon>
        <taxon>Multicrustacea</taxon>
        <taxon>Malacostraca</taxon>
        <taxon>Eumalacostraca</taxon>
        <taxon>Eucarida</taxon>
        <taxon>Euphausiacea</taxon>
        <taxon>Euphausiidae</taxon>
        <taxon>Meganyctiphanes</taxon>
    </lineage>
</organism>
<dbReference type="Gene3D" id="1.10.8.20">
    <property type="entry name" value="N-terminal domain of phosphatidylinositol transfer protein sec14p"/>
    <property type="match status" value="1"/>
</dbReference>
<dbReference type="Proteomes" id="UP001497623">
    <property type="component" value="Unassembled WGS sequence"/>
</dbReference>
<dbReference type="GO" id="GO:0016020">
    <property type="term" value="C:membrane"/>
    <property type="evidence" value="ECO:0007669"/>
    <property type="project" value="TreeGrafter"/>
</dbReference>